<keyword evidence="2" id="KW-0677">Repeat</keyword>
<dbReference type="InterPro" id="IPR003591">
    <property type="entry name" value="Leu-rich_rpt_typical-subtyp"/>
</dbReference>
<dbReference type="Gene3D" id="1.20.120.330">
    <property type="entry name" value="Nucleotidyltransferases domain 2"/>
    <property type="match status" value="1"/>
</dbReference>
<dbReference type="Gene3D" id="3.80.10.10">
    <property type="entry name" value="Ribonuclease Inhibitor"/>
    <property type="match status" value="1"/>
</dbReference>
<keyword evidence="3" id="KW-0175">Coiled coil</keyword>
<feature type="compositionally biased region" description="Basic residues" evidence="4">
    <location>
        <begin position="2241"/>
        <end position="2251"/>
    </location>
</feature>
<feature type="coiled-coil region" evidence="3">
    <location>
        <begin position="1341"/>
        <end position="1523"/>
    </location>
</feature>
<dbReference type="FunCoup" id="H3ATV2">
    <property type="interactions" value="1096"/>
</dbReference>
<feature type="coiled-coil region" evidence="3">
    <location>
        <begin position="661"/>
        <end position="726"/>
    </location>
</feature>
<dbReference type="Pfam" id="PF14580">
    <property type="entry name" value="LRR_9"/>
    <property type="match status" value="1"/>
</dbReference>
<dbReference type="EMBL" id="AFYH01007838">
    <property type="status" value="NOT_ANNOTATED_CDS"/>
    <property type="molecule type" value="Genomic_DNA"/>
</dbReference>
<dbReference type="GeneTree" id="ENSGT00940000155434"/>
<feature type="compositionally biased region" description="Polar residues" evidence="4">
    <location>
        <begin position="1077"/>
        <end position="1097"/>
    </location>
</feature>
<feature type="coiled-coil region" evidence="3">
    <location>
        <begin position="1549"/>
        <end position="1583"/>
    </location>
</feature>
<feature type="compositionally biased region" description="Basic residues" evidence="4">
    <location>
        <begin position="1125"/>
        <end position="1134"/>
    </location>
</feature>
<dbReference type="EMBL" id="AFYH01007847">
    <property type="status" value="NOT_ANNOTATED_CDS"/>
    <property type="molecule type" value="Genomic_DNA"/>
</dbReference>
<dbReference type="EMBL" id="AFYH01007845">
    <property type="status" value="NOT_ANNOTATED_CDS"/>
    <property type="molecule type" value="Genomic_DNA"/>
</dbReference>
<dbReference type="EMBL" id="AFYH01007842">
    <property type="status" value="NOT_ANNOTATED_CDS"/>
    <property type="molecule type" value="Genomic_DNA"/>
</dbReference>
<reference evidence="6" key="1">
    <citation type="submission" date="2011-08" db="EMBL/GenBank/DDBJ databases">
        <title>The draft genome of Latimeria chalumnae.</title>
        <authorList>
            <person name="Di Palma F."/>
            <person name="Alfoldi J."/>
            <person name="Johnson J."/>
            <person name="Berlin A."/>
            <person name="Gnerre S."/>
            <person name="Jaffe D."/>
            <person name="MacCallum I."/>
            <person name="Young S."/>
            <person name="Walker B.J."/>
            <person name="Lander E."/>
            <person name="Lindblad-Toh K."/>
        </authorList>
    </citation>
    <scope>NUCLEOTIDE SEQUENCE [LARGE SCALE GENOMIC DNA]</scope>
    <source>
        <strain evidence="6">Wild caught</strain>
    </source>
</reference>
<protein>
    <submittedName>
        <fullName evidence="5">Centriolin</fullName>
    </submittedName>
</protein>
<name>H3ATV2_LATCH</name>
<keyword evidence="1" id="KW-0433">Leucine-rich repeat</keyword>
<dbReference type="eggNOG" id="KOG0531">
    <property type="taxonomic scope" value="Eukaryota"/>
</dbReference>
<dbReference type="PANTHER" id="PTHR45973:SF36">
    <property type="entry name" value="CENTRIOLIN"/>
    <property type="match status" value="1"/>
</dbReference>
<evidence type="ECO:0000256" key="1">
    <source>
        <dbReference type="ARBA" id="ARBA00022614"/>
    </source>
</evidence>
<dbReference type="SUPFAM" id="SSF52058">
    <property type="entry name" value="L domain-like"/>
    <property type="match status" value="1"/>
</dbReference>
<dbReference type="FunFam" id="3.80.10.10:FF:000314">
    <property type="entry name" value="centriolin isoform X4"/>
    <property type="match status" value="1"/>
</dbReference>
<dbReference type="Ensembl" id="ENSLACT00000013169.1">
    <property type="protein sequence ID" value="ENSLACP00000013073.1"/>
    <property type="gene ID" value="ENSLACG00000011516.1"/>
</dbReference>
<feature type="region of interest" description="Disordered" evidence="4">
    <location>
        <begin position="2220"/>
        <end position="2273"/>
    </location>
</feature>
<dbReference type="SMART" id="SM00365">
    <property type="entry name" value="LRR_SD22"/>
    <property type="match status" value="3"/>
</dbReference>
<feature type="coiled-coil region" evidence="3">
    <location>
        <begin position="180"/>
        <end position="214"/>
    </location>
</feature>
<dbReference type="InterPro" id="IPR032675">
    <property type="entry name" value="LRR_dom_sf"/>
</dbReference>
<feature type="coiled-coil region" evidence="3">
    <location>
        <begin position="913"/>
        <end position="1042"/>
    </location>
</feature>
<dbReference type="OMA" id="XYIENLE"/>
<gene>
    <name evidence="5" type="primary">CNTRL</name>
</gene>
<dbReference type="EMBL" id="AFYH01007841">
    <property type="status" value="NOT_ANNOTATED_CDS"/>
    <property type="molecule type" value="Genomic_DNA"/>
</dbReference>
<dbReference type="Proteomes" id="UP000008672">
    <property type="component" value="Unassembled WGS sequence"/>
</dbReference>
<reference evidence="5" key="2">
    <citation type="submission" date="2025-08" db="UniProtKB">
        <authorList>
            <consortium name="Ensembl"/>
        </authorList>
    </citation>
    <scope>IDENTIFICATION</scope>
</reference>
<reference evidence="5" key="3">
    <citation type="submission" date="2025-09" db="UniProtKB">
        <authorList>
            <consortium name="Ensembl"/>
        </authorList>
    </citation>
    <scope>IDENTIFICATION</scope>
</reference>
<feature type="coiled-coil region" evidence="3">
    <location>
        <begin position="1609"/>
        <end position="2060"/>
    </location>
</feature>
<feature type="region of interest" description="Disordered" evidence="4">
    <location>
        <begin position="803"/>
        <end position="825"/>
    </location>
</feature>
<feature type="coiled-coil region" evidence="3">
    <location>
        <begin position="2092"/>
        <end position="2201"/>
    </location>
</feature>
<keyword evidence="6" id="KW-1185">Reference proteome</keyword>
<accession>H3ATV2</accession>
<dbReference type="EMBL" id="AFYH01007844">
    <property type="status" value="NOT_ANNOTATED_CDS"/>
    <property type="molecule type" value="Genomic_DNA"/>
</dbReference>
<dbReference type="STRING" id="7897.ENSLACP00000013073"/>
<dbReference type="EMBL" id="AFYH01007840">
    <property type="status" value="NOT_ANNOTATED_CDS"/>
    <property type="molecule type" value="Genomic_DNA"/>
</dbReference>
<feature type="coiled-coil region" evidence="3">
    <location>
        <begin position="240"/>
        <end position="267"/>
    </location>
</feature>
<evidence type="ECO:0000256" key="4">
    <source>
        <dbReference type="SAM" id="MobiDB-lite"/>
    </source>
</evidence>
<proteinExistence type="predicted"/>
<organism evidence="5 6">
    <name type="scientific">Latimeria chalumnae</name>
    <name type="common">Coelacanth</name>
    <dbReference type="NCBI Taxonomy" id="7897"/>
    <lineage>
        <taxon>Eukaryota</taxon>
        <taxon>Metazoa</taxon>
        <taxon>Chordata</taxon>
        <taxon>Craniata</taxon>
        <taxon>Vertebrata</taxon>
        <taxon>Euteleostomi</taxon>
        <taxon>Coelacanthiformes</taxon>
        <taxon>Coelacanthidae</taxon>
        <taxon>Latimeria</taxon>
    </lineage>
</organism>
<evidence type="ECO:0000313" key="5">
    <source>
        <dbReference type="Ensembl" id="ENSLACP00000013073.1"/>
    </source>
</evidence>
<dbReference type="PROSITE" id="PS51450">
    <property type="entry name" value="LRR"/>
    <property type="match status" value="4"/>
</dbReference>
<dbReference type="InterPro" id="IPR050576">
    <property type="entry name" value="Cilia_flagella_integrity"/>
</dbReference>
<evidence type="ECO:0000256" key="3">
    <source>
        <dbReference type="SAM" id="Coils"/>
    </source>
</evidence>
<dbReference type="PANTHER" id="PTHR45973">
    <property type="entry name" value="PROTEIN PHOSPHATASE 1 REGULATORY SUBUNIT SDS22-RELATED"/>
    <property type="match status" value="1"/>
</dbReference>
<feature type="coiled-coil region" evidence="3">
    <location>
        <begin position="356"/>
        <end position="600"/>
    </location>
</feature>
<feature type="region of interest" description="Disordered" evidence="4">
    <location>
        <begin position="1069"/>
        <end position="1153"/>
    </location>
</feature>
<sequence>GIRYITESLIRHVSKQDNMAFLLSLNLSLAKDGGKKFKFIENLEKCERLQVLNLSNNLIEKIEKLDQQLKLQKLNLSHNKISKIEGIEHLVNLQDLNLAGNEIEHIPVWVGKKLRSLRNLNLKQNNISSLQDVARLKPLKDLTSLNMMANPVANLLHYRLFTIFHLRSLERLDGESITNHEREEAHNRFYLEEIERLEKDLENRKKEFDDLKEEHTFTLEELQHQDELNKSLKQETWQQKSSYKELKRELETKNELLKQKTVELTRACQKQYELEQELAFHKIDAKFEPLNYFPAENVEFEHAPDESPYIGKSRYKRNLYSTENYIPHGAQQIITGKIEPDEVDQSNNEVVRNKLHQALDMHLEDKEKNIQKAQERLEELQREIGKAEQQALIATAELKRLEDTVAQKKISEAEKEHLRQQLSQKIQLLNRLRQEAKALERQMEKQRAEIAKKQREIDELQRILDSIDPSDPRHSNLKAQKVSKEQQLDIMNKQYKQLESRLDEMLSRIAKETEDIKDLEQQLTEGQIAANEALKKDLEDIISGLQEYLESIKGQAKQAREECNELQREKEDLLHRLGELEEERNQLEIVAMDAENMREDFAEFEQSLAHSHREESLLKPESYINSVYGCGDEQRRQTKHSITKCLPQKVYFCSFETKMENSALQAELKKERQALENAEVQAQLAAEKDQENKKLLAQLKGLQTSNNQLEEQLRKLQNQTGQAVEGMIRPQELTACFGDLRNRLKAGIFEIRPYSQTDTLGKNLAELQKQLNELLAHSQREQEEALFNQEKLEQEVTSLRDELKKSQEDCKTTETRADAEKRQNEARVRQLENEIQRLKERLRNMQEVQMHMDQQLQETEEERENLLAELEEWENKSKMDDARVQMQLLDLDKELTGLKKAMAGADKSAAHQLSAAKDQLKSLHATVHQLNRERAQELKVAKGFRVQAVRAARDLAKAEAEIDLLQNLLKDKEMQLQEETSRRDTDTTASATQQLEIDKLKRVLRRQRAETERLKHQLEHVREENTGNIEGLLDEIEALRNSLSHQNDYITSMVDPFRRRGYWYYVPSPPKIKAPSVESQSTRDSGLGSQHPFSASANRGPRRGRKDESEPPPSGGYWVYSPIRNKPRRSHSHRAGGDDGGDSGAESDGSDVFRQPFVPPFGSVIYTVLPDGSPVPQGTVVYGPPPPPPANGTAVTPGTVIYGPPPPGVQVIYGPPPANFSVPLIPAGVLHCNVPEHHELLKEIAQMTIYLVCNYISCKKYHPHRYNLKLSILGDEIDFIRFHFGILSIKRNRSASFVFFLFFRDFLEGRVNTLMSELELEKSLKRHDDITDEIECIEKTLLKRQAELREADRLLTEAETELQSTRAKKTKDTIQRYTEAKRHFADTEKDAVELERRAQETAVKLVKVDQQLRLLQSDIRDLEQHKAEQEDILEEINRVVSSRDSEFQALSQKIERRTEKLEKLQTDIQIAESKEEQHLQTLKDAEALLQDKKEEIDRLTSEVAALQEELVVLNRHVGKKKEELQLLQDNIEQRKTSLTSVLREGEAEVVEKQRQIRETKSVLENLSAQKGELSAQISEKRAQHSLLKEEVMREEDILQNIVGQINKQKTELKHVLEMLQLENNELQNLKLQHDKKVNELERAQVAVLEEKVCLEKLQQTAQCQHGEAERHKKILEKVRAEKELLTGELHTLQDTVESLTKERAHLEENCHSLEKRLVQTKRALIDTEDNNRAVVSNLEKLESDMSVIKQEIAQLNSQKQTLSREISTTQQQLQEKKEELQILKDDFGDTESQLQLIEQDLKNAIKRRDELLSEQITLKEEIGRSRQKYQDCLEKEERKQHEIEQIQEKIEKKKQEIEEQEKFLQTIMENIECEEERLEQCTAQLKSQLQVIEAELAERQSKMEQVTAKVTTLEERARKLQQDENQCAALEGQLAEFRHQFSDQEQQLQEKTQEALFLQKETALLKSDLSHLQDLLVSERKKAEKKVSALKEEMKTYRVQLEKALNGQRYENSRLKKEVSSLERAAHESRDQAQHLVKELSQIKQEYSELTRQLSNQEVLGERQKEIKEAMRMLRSEVKAEISTGLKSKNQSKDLLEDLGSSSEERESLQRELESLKENFPFAANEGRPFEERVGFTKFYLEDEQWRGEALREKLRQHEDHLKAQLRQCMFKQAETLNKRKQQTEGTLHSLKKRVDALDELVSNTSADSSARSQNALGLTSSFHEDADRKRSWSFHGVLKSPKKTAGRRTQSRSSYFSDKETIVPEPDTGGSG</sequence>
<dbReference type="Gene3D" id="1.10.287.1490">
    <property type="match status" value="1"/>
</dbReference>
<evidence type="ECO:0000313" key="6">
    <source>
        <dbReference type="Proteomes" id="UP000008672"/>
    </source>
</evidence>
<dbReference type="EMBL" id="AFYH01007839">
    <property type="status" value="NOT_ANNOTATED_CDS"/>
    <property type="molecule type" value="Genomic_DNA"/>
</dbReference>
<evidence type="ECO:0000256" key="2">
    <source>
        <dbReference type="ARBA" id="ARBA00022737"/>
    </source>
</evidence>
<dbReference type="EMBL" id="AFYH01007843">
    <property type="status" value="NOT_ANNOTATED_CDS"/>
    <property type="molecule type" value="Genomic_DNA"/>
</dbReference>
<dbReference type="EMBL" id="AFYH01007846">
    <property type="status" value="NOT_ANNOTATED_CDS"/>
    <property type="molecule type" value="Genomic_DNA"/>
</dbReference>
<dbReference type="SMART" id="SM00369">
    <property type="entry name" value="LRR_TYP"/>
    <property type="match status" value="4"/>
</dbReference>
<dbReference type="HOGENOM" id="CLU_231608_0_0_1"/>
<dbReference type="InterPro" id="IPR001611">
    <property type="entry name" value="Leu-rich_rpt"/>
</dbReference>
<dbReference type="InParanoid" id="H3ATV2"/>
<dbReference type="SUPFAM" id="SSF57997">
    <property type="entry name" value="Tropomyosin"/>
    <property type="match status" value="1"/>
</dbReference>